<evidence type="ECO:0000313" key="2">
    <source>
        <dbReference type="EMBL" id="CAD9088921.1"/>
    </source>
</evidence>
<reference evidence="2" key="1">
    <citation type="submission" date="2021-01" db="EMBL/GenBank/DDBJ databases">
        <authorList>
            <person name="Corre E."/>
            <person name="Pelletier E."/>
            <person name="Niang G."/>
            <person name="Scheremetjew M."/>
            <person name="Finn R."/>
            <person name="Kale V."/>
            <person name="Holt S."/>
            <person name="Cochrane G."/>
            <person name="Meng A."/>
            <person name="Brown T."/>
            <person name="Cohen L."/>
        </authorList>
    </citation>
    <scope>NUCLEOTIDE SEQUENCE</scope>
    <source>
        <strain evidence="2">CCAP 1951/1</strain>
    </source>
</reference>
<evidence type="ECO:0000256" key="1">
    <source>
        <dbReference type="SAM" id="MobiDB-lite"/>
    </source>
</evidence>
<proteinExistence type="predicted"/>
<dbReference type="AlphaFoldDB" id="A0A7S1KXR5"/>
<accession>A0A7S1KXR5</accession>
<organism evidence="2">
    <name type="scientific">Neobodo designis</name>
    <name type="common">Flagellated protozoan</name>
    <name type="synonym">Bodo designis</name>
    <dbReference type="NCBI Taxonomy" id="312471"/>
    <lineage>
        <taxon>Eukaryota</taxon>
        <taxon>Discoba</taxon>
        <taxon>Euglenozoa</taxon>
        <taxon>Kinetoplastea</taxon>
        <taxon>Metakinetoplastina</taxon>
        <taxon>Neobodonida</taxon>
        <taxon>Neobodo</taxon>
    </lineage>
</organism>
<dbReference type="EMBL" id="HBGF01000998">
    <property type="protein sequence ID" value="CAD9088921.1"/>
    <property type="molecule type" value="Transcribed_RNA"/>
</dbReference>
<feature type="region of interest" description="Disordered" evidence="1">
    <location>
        <begin position="67"/>
        <end position="99"/>
    </location>
</feature>
<name>A0A7S1KXR5_NEODS</name>
<sequence length="126" mass="14126">MTDINRFCTRKAIELRVDTLSYLPRGEREKCIEAITADYRRERRLANVAAAPPPRPAPLPAQRLHEGMKTSLSPSPNPCFSTPSNFGSSTQGVLQKQRKAERAALRRIEQTLQSGSVARVGRKLPW</sequence>
<feature type="compositionally biased region" description="Polar residues" evidence="1">
    <location>
        <begin position="70"/>
        <end position="94"/>
    </location>
</feature>
<protein>
    <submittedName>
        <fullName evidence="2">Uncharacterized protein</fullName>
    </submittedName>
</protein>
<gene>
    <name evidence="2" type="ORF">NDES1114_LOCUS701</name>
</gene>